<sequence>MFGLDGQVAIVTGGSGVYGQFLCQGLCEAGALVIVAGNELDTCEQFVNQLRQAGHLAVAMFLDLSNEPSINNLAKNVIEQYGRIDTLVNCAVSRIGNASLEEVTAAGWVAAENVNGTGTMLMTKAVVPHMRQQGKGSIINISSTMGVVGPYFPMYELDGIVSGIEYTYTKFGIMGMTKWLASYYGRYNIRVNSISPGGNNIKGTKDEIRSQAVIDSYLALTPMNRFADENDLKGPVVFLASDAAKYVTGQNLIVDGGYTSW</sequence>
<evidence type="ECO:0000313" key="4">
    <source>
        <dbReference type="Proteomes" id="UP001165962"/>
    </source>
</evidence>
<reference evidence="3" key="1">
    <citation type="submission" date="2020-03" db="EMBL/GenBank/DDBJ databases">
        <title>Draft sequencing of Paenibacilllus sp. S3N08.</title>
        <authorList>
            <person name="Kim D.-U."/>
        </authorList>
    </citation>
    <scope>NUCLEOTIDE SEQUENCE</scope>
    <source>
        <strain evidence="3">S3N08</strain>
    </source>
</reference>
<proteinExistence type="inferred from homology"/>
<gene>
    <name evidence="3" type="ORF">G9U52_23325</name>
</gene>
<dbReference type="Proteomes" id="UP001165962">
    <property type="component" value="Unassembled WGS sequence"/>
</dbReference>
<dbReference type="Pfam" id="PF13561">
    <property type="entry name" value="adh_short_C2"/>
    <property type="match status" value="1"/>
</dbReference>
<evidence type="ECO:0000313" key="3">
    <source>
        <dbReference type="EMBL" id="NHN32755.1"/>
    </source>
</evidence>
<dbReference type="PRINTS" id="PR00080">
    <property type="entry name" value="SDRFAMILY"/>
</dbReference>
<dbReference type="InterPro" id="IPR036291">
    <property type="entry name" value="NAD(P)-bd_dom_sf"/>
</dbReference>
<dbReference type="PANTHER" id="PTHR42760">
    <property type="entry name" value="SHORT-CHAIN DEHYDROGENASES/REDUCTASES FAMILY MEMBER"/>
    <property type="match status" value="1"/>
</dbReference>
<organism evidence="3 4">
    <name type="scientific">Paenibacillus agricola</name>
    <dbReference type="NCBI Taxonomy" id="2716264"/>
    <lineage>
        <taxon>Bacteria</taxon>
        <taxon>Bacillati</taxon>
        <taxon>Bacillota</taxon>
        <taxon>Bacilli</taxon>
        <taxon>Bacillales</taxon>
        <taxon>Paenibacillaceae</taxon>
        <taxon>Paenibacillus</taxon>
    </lineage>
</organism>
<keyword evidence="2" id="KW-0560">Oxidoreductase</keyword>
<dbReference type="SUPFAM" id="SSF51735">
    <property type="entry name" value="NAD(P)-binding Rossmann-fold domains"/>
    <property type="match status" value="1"/>
</dbReference>
<accession>A0ABX0JBK7</accession>
<dbReference type="Gene3D" id="3.40.50.720">
    <property type="entry name" value="NAD(P)-binding Rossmann-like Domain"/>
    <property type="match status" value="1"/>
</dbReference>
<comment type="similarity">
    <text evidence="1">Belongs to the short-chain dehydrogenases/reductases (SDR) family.</text>
</comment>
<dbReference type="PANTHER" id="PTHR42760:SF115">
    <property type="entry name" value="3-OXOACYL-[ACYL-CARRIER-PROTEIN] REDUCTASE FABG"/>
    <property type="match status" value="1"/>
</dbReference>
<dbReference type="EMBL" id="JAAOIW010000009">
    <property type="protein sequence ID" value="NHN32755.1"/>
    <property type="molecule type" value="Genomic_DNA"/>
</dbReference>
<evidence type="ECO:0000256" key="1">
    <source>
        <dbReference type="ARBA" id="ARBA00006484"/>
    </source>
</evidence>
<dbReference type="InterPro" id="IPR002347">
    <property type="entry name" value="SDR_fam"/>
</dbReference>
<protein>
    <submittedName>
        <fullName evidence="3">SDR family oxidoreductase</fullName>
    </submittedName>
</protein>
<evidence type="ECO:0000256" key="2">
    <source>
        <dbReference type="ARBA" id="ARBA00023002"/>
    </source>
</evidence>
<comment type="caution">
    <text evidence="3">The sequence shown here is derived from an EMBL/GenBank/DDBJ whole genome shotgun (WGS) entry which is preliminary data.</text>
</comment>
<dbReference type="PRINTS" id="PR00081">
    <property type="entry name" value="GDHRDH"/>
</dbReference>
<keyword evidence="4" id="KW-1185">Reference proteome</keyword>
<name>A0ABX0JBK7_9BACL</name>